<gene>
    <name evidence="1" type="ORF">E6C27_scaffold96G002520</name>
</gene>
<comment type="caution">
    <text evidence="1">The sequence shown here is derived from an EMBL/GenBank/DDBJ whole genome shotgun (WGS) entry which is preliminary data.</text>
</comment>
<organism evidence="1 2">
    <name type="scientific">Cucumis melo var. makuwa</name>
    <name type="common">Oriental melon</name>
    <dbReference type="NCBI Taxonomy" id="1194695"/>
    <lineage>
        <taxon>Eukaryota</taxon>
        <taxon>Viridiplantae</taxon>
        <taxon>Streptophyta</taxon>
        <taxon>Embryophyta</taxon>
        <taxon>Tracheophyta</taxon>
        <taxon>Spermatophyta</taxon>
        <taxon>Magnoliopsida</taxon>
        <taxon>eudicotyledons</taxon>
        <taxon>Gunneridae</taxon>
        <taxon>Pentapetalae</taxon>
        <taxon>rosids</taxon>
        <taxon>fabids</taxon>
        <taxon>Cucurbitales</taxon>
        <taxon>Cucurbitaceae</taxon>
        <taxon>Benincaseae</taxon>
        <taxon>Cucumis</taxon>
    </lineage>
</organism>
<dbReference type="Proteomes" id="UP000321393">
    <property type="component" value="Unassembled WGS sequence"/>
</dbReference>
<protein>
    <submittedName>
        <fullName evidence="1">Uncharacterized protein</fullName>
    </submittedName>
</protein>
<dbReference type="EMBL" id="SSTE01007279">
    <property type="protein sequence ID" value="KAA0057063.1"/>
    <property type="molecule type" value="Genomic_DNA"/>
</dbReference>
<dbReference type="AlphaFoldDB" id="A0A5A7UMC6"/>
<proteinExistence type="predicted"/>
<evidence type="ECO:0000313" key="1">
    <source>
        <dbReference type="EMBL" id="KAA0057063.1"/>
    </source>
</evidence>
<evidence type="ECO:0000313" key="2">
    <source>
        <dbReference type="Proteomes" id="UP000321393"/>
    </source>
</evidence>
<sequence length="52" mass="5317">MADTGAWDGAEKPIAVNIIMWGLGRMVGDEAAIGAVEELKVGESGVAFVAGR</sequence>
<name>A0A5A7UMC6_CUCMM</name>
<accession>A0A5A7UMC6</accession>
<reference evidence="1 2" key="1">
    <citation type="submission" date="2019-08" db="EMBL/GenBank/DDBJ databases">
        <title>Draft genome sequences of two oriental melons (Cucumis melo L. var makuwa).</title>
        <authorList>
            <person name="Kwon S.-Y."/>
        </authorList>
    </citation>
    <scope>NUCLEOTIDE SEQUENCE [LARGE SCALE GENOMIC DNA]</scope>
    <source>
        <strain evidence="2">cv. SW 3</strain>
        <tissue evidence="1">Leaf</tissue>
    </source>
</reference>